<feature type="compositionally biased region" description="Basic residues" evidence="2">
    <location>
        <begin position="1000"/>
        <end position="1010"/>
    </location>
</feature>
<dbReference type="PATRIC" id="fig|423471.3.peg.1414"/>
<dbReference type="Gene3D" id="3.40.50.300">
    <property type="entry name" value="P-loop containing nucleotide triphosphate hydrolases"/>
    <property type="match status" value="2"/>
</dbReference>
<feature type="compositionally biased region" description="Basic and acidic residues" evidence="2">
    <location>
        <begin position="552"/>
        <end position="570"/>
    </location>
</feature>
<gene>
    <name evidence="5" type="ORF">CWATWH0003_1517</name>
</gene>
<accession>G5J1Y6</accession>
<dbReference type="EMBL" id="AESD01000232">
    <property type="protein sequence ID" value="EHJ13791.1"/>
    <property type="molecule type" value="Genomic_DNA"/>
</dbReference>
<feature type="compositionally biased region" description="Low complexity" evidence="2">
    <location>
        <begin position="340"/>
        <end position="354"/>
    </location>
</feature>
<feature type="region of interest" description="Disordered" evidence="2">
    <location>
        <begin position="524"/>
        <end position="580"/>
    </location>
</feature>
<comment type="caution">
    <text evidence="5">The sequence shown here is derived from an EMBL/GenBank/DDBJ whole genome shotgun (WGS) entry which is preliminary data.</text>
</comment>
<protein>
    <submittedName>
        <fullName evidence="5">TrwC protein</fullName>
    </submittedName>
</protein>
<feature type="domain" description="(+)RNA virus helicase C-terminal" evidence="3">
    <location>
        <begin position="890"/>
        <end position="970"/>
    </location>
</feature>
<keyword evidence="1" id="KW-0175">Coiled coil</keyword>
<evidence type="ECO:0000259" key="4">
    <source>
        <dbReference type="Pfam" id="PF08751"/>
    </source>
</evidence>
<dbReference type="SUPFAM" id="SSF52540">
    <property type="entry name" value="P-loop containing nucleoside triphosphate hydrolases"/>
    <property type="match status" value="2"/>
</dbReference>
<dbReference type="InterPro" id="IPR027417">
    <property type="entry name" value="P-loop_NTPase"/>
</dbReference>
<dbReference type="Proteomes" id="UP000003477">
    <property type="component" value="Unassembled WGS sequence"/>
</dbReference>
<feature type="region of interest" description="Disordered" evidence="2">
    <location>
        <begin position="58"/>
        <end position="87"/>
    </location>
</feature>
<dbReference type="RefSeq" id="WP_007309936.1">
    <property type="nucleotide sequence ID" value="NZ_AESD01000232.1"/>
</dbReference>
<feature type="region of interest" description="Disordered" evidence="2">
    <location>
        <begin position="334"/>
        <end position="354"/>
    </location>
</feature>
<evidence type="ECO:0000313" key="6">
    <source>
        <dbReference type="Proteomes" id="UP000003477"/>
    </source>
</evidence>
<name>G5J1Y6_CROWT</name>
<dbReference type="Pfam" id="PF01443">
    <property type="entry name" value="Viral_helicase1"/>
    <property type="match status" value="1"/>
</dbReference>
<feature type="compositionally biased region" description="Polar residues" evidence="2">
    <location>
        <begin position="1015"/>
        <end position="1034"/>
    </location>
</feature>
<feature type="compositionally biased region" description="Basic residues" evidence="2">
    <location>
        <begin position="69"/>
        <end position="79"/>
    </location>
</feature>
<dbReference type="InterPro" id="IPR027351">
    <property type="entry name" value="(+)RNA_virus_helicase_core_dom"/>
</dbReference>
<dbReference type="CDD" id="cd18809">
    <property type="entry name" value="SF1_C_RecD"/>
    <property type="match status" value="1"/>
</dbReference>
<feature type="region of interest" description="Disordered" evidence="2">
    <location>
        <begin position="996"/>
        <end position="1052"/>
    </location>
</feature>
<sequence>MVATIGRCYTNPQDYAQENYYSQGDALSNAEWFGEAANIQGLTEQIQEKHFHNAYQALDPEGNPLRKQQNYRKQSKRQNRPGTDVTLSAPKSISVAALVMGNTSILEAHKSAVRATMDYVEQHCIFYQTKQQGQKKLLQSNTAQIAIFHHDDNRNKDPQLHSHCVILNQTQCPDGKWRAVANAQLYIQQKTIGAYYAHELAGQLKAIGWEVEWTDDHTFELAGVNKEKLDAIFSTRSNQIEAELAKLGLTRKTATAEQKQALCLKTRKEKRYHLEPEDRERQLAEWKHKATEAGIEMTLTPRHRLENTYQQPSHSTFQLDRQILDFEDKEDKEKLYTDKSPLSPHTSPSPLSYLTRSNEYSTEKRYHPGSIPQLIHSATEILTERTTAFHSHELLKECLRQSQGNYDAQEIQSELAHFSQLIPTHDGRLTTQGQLKREQKIIQLVQQAQDNCSPLANTKQVQAISQTRGLNRGQIAALNHIATSRNAVVLVQGNAGVGKTYTMKAFKDLIDELTSKDFLQKSGDGITESGIEGQNSSSNDSQPFAKGTVARGLEEGQGDRVIRRQGDKENSSINTPPVQIRGLAPSAAAADVLQAESGISSQTLASYLLTRNEQLPNQEILLVDEAGMLSTKQMEQLLEKTKAKQSRLILLGDSKQLSAVEAGAPFKLLQDQGLPTAIIDQNLRQRDSHLKQVVDLMATHDQDQNSVNQAYLKLHQQEKIRQIPQDNQRIETLTQDYLTRPKDVRDKTLILAGTNADKQAITQTVRQGLIEEGTLDQESLTLQTLKRKDIDKFALTQAHTYQRGDVIKFKTESAQFSRDFYYRVTEVNPQANTLTLIDTTGVDYTLPLNKYKQREVYQVHPIEIRPGEQMRFTKNIRNQEQNQLNGQRFTIEGVTEDGQVVIQTKGKTQTFAPNQLLHSDYRYVDTVHSSQGQTANYCIYSASAAKSLTVGRESFYVAASRAKQEFVVYTANAQDLGVTVQISRANENAIALVNTQVSQSKKKKKGRDKQRHQESSASLSKKPTFVASPSQQEADNLDKEGQQKAANLDKDSTKQLQLTDAELITLTKAIEEWKKTCPRELSLHKGEQLKQQLDSLKQEKAKTIKQLRRQQKELKQLGQPRSLLNPFGVNAEVIDALKFDIGTTQIALSNLERQLSGQDAKFKQWQKEARAYLSWRESPETQQMQQKIEYWESPPIQEQLQQLKEKYRVYGQVKYILNTVGEPRNNPRYFQGKFYQIVQQGDTLTVTNLENQEPIFMAAHNRGTGGIVEIQQDNLTEQDRTRLDSTVNYLKNKISKQQQETRRKGFSLG</sequence>
<feature type="compositionally biased region" description="Basic and acidic residues" evidence="2">
    <location>
        <begin position="1036"/>
        <end position="1052"/>
    </location>
</feature>
<dbReference type="SUPFAM" id="SSF55464">
    <property type="entry name" value="Origin of replication-binding domain, RBD-like"/>
    <property type="match status" value="1"/>
</dbReference>
<dbReference type="NCBIfam" id="NF041492">
    <property type="entry name" value="MobF"/>
    <property type="match status" value="1"/>
</dbReference>
<dbReference type="GeneID" id="88769860"/>
<evidence type="ECO:0000259" key="3">
    <source>
        <dbReference type="Pfam" id="PF01443"/>
    </source>
</evidence>
<dbReference type="InterPro" id="IPR014862">
    <property type="entry name" value="TrwC"/>
</dbReference>
<dbReference type="Pfam" id="PF08751">
    <property type="entry name" value="TrwC"/>
    <property type="match status" value="1"/>
</dbReference>
<organism evidence="5 6">
    <name type="scientific">Crocosphaera watsonii WH 0003</name>
    <dbReference type="NCBI Taxonomy" id="423471"/>
    <lineage>
        <taxon>Bacteria</taxon>
        <taxon>Bacillati</taxon>
        <taxon>Cyanobacteriota</taxon>
        <taxon>Cyanophyceae</taxon>
        <taxon>Oscillatoriophycideae</taxon>
        <taxon>Chroococcales</taxon>
        <taxon>Aphanothecaceae</taxon>
        <taxon>Crocosphaera</taxon>
    </lineage>
</organism>
<evidence type="ECO:0000313" key="5">
    <source>
        <dbReference type="EMBL" id="EHJ13791.1"/>
    </source>
</evidence>
<feature type="compositionally biased region" description="Polar residues" evidence="2">
    <location>
        <begin position="532"/>
        <end position="542"/>
    </location>
</feature>
<proteinExistence type="predicted"/>
<reference evidence="5 6" key="1">
    <citation type="journal article" date="2011" name="Front. Microbiol.">
        <title>Two Strains of Crocosphaera watsonii with Highly Conserved Genomes are Distinguished by Strain-Specific Features.</title>
        <authorList>
            <person name="Bench S.R."/>
            <person name="Ilikchyan I.N."/>
            <person name="Tripp H.J."/>
            <person name="Zehr J.P."/>
        </authorList>
    </citation>
    <scope>NUCLEOTIDE SEQUENCE [LARGE SCALE GENOMIC DNA]</scope>
    <source>
        <strain evidence="5 6">WH 0003</strain>
    </source>
</reference>
<dbReference type="GO" id="GO:0005524">
    <property type="term" value="F:ATP binding"/>
    <property type="evidence" value="ECO:0007669"/>
    <property type="project" value="InterPro"/>
</dbReference>
<evidence type="ECO:0000256" key="1">
    <source>
        <dbReference type="SAM" id="Coils"/>
    </source>
</evidence>
<evidence type="ECO:0000256" key="2">
    <source>
        <dbReference type="SAM" id="MobiDB-lite"/>
    </source>
</evidence>
<feature type="domain" description="TrwC relaxase" evidence="4">
    <location>
        <begin position="9"/>
        <end position="292"/>
    </location>
</feature>
<dbReference type="Pfam" id="PF13604">
    <property type="entry name" value="AAA_30"/>
    <property type="match status" value="1"/>
</dbReference>
<dbReference type="NCBIfam" id="TIGR02686">
    <property type="entry name" value="relax_trwC"/>
    <property type="match status" value="1"/>
</dbReference>
<feature type="coiled-coil region" evidence="1">
    <location>
        <begin position="1079"/>
        <end position="1117"/>
    </location>
</feature>
<dbReference type="InterPro" id="IPR014059">
    <property type="entry name" value="TraI/TrwC_relax"/>
</dbReference>